<reference evidence="9" key="1">
    <citation type="submission" date="2025-08" db="UniProtKB">
        <authorList>
            <consortium name="RefSeq"/>
        </authorList>
    </citation>
    <scope>IDENTIFICATION</scope>
    <source>
        <tissue evidence="9">Sperm</tissue>
    </source>
</reference>
<organism evidence="8 9">
    <name type="scientific">Petromyzon marinus</name>
    <name type="common">Sea lamprey</name>
    <dbReference type="NCBI Taxonomy" id="7757"/>
    <lineage>
        <taxon>Eukaryota</taxon>
        <taxon>Metazoa</taxon>
        <taxon>Chordata</taxon>
        <taxon>Craniata</taxon>
        <taxon>Vertebrata</taxon>
        <taxon>Cyclostomata</taxon>
        <taxon>Hyperoartia</taxon>
        <taxon>Petromyzontiformes</taxon>
        <taxon>Petromyzontidae</taxon>
        <taxon>Petromyzon</taxon>
    </lineage>
</organism>
<name>A0AAJ7X6U0_PETMA</name>
<dbReference type="KEGG" id="pmrn:116949699"/>
<evidence type="ECO:0000256" key="6">
    <source>
        <dbReference type="SAM" id="SignalP"/>
    </source>
</evidence>
<dbReference type="Pfam" id="PF00147">
    <property type="entry name" value="Fibrinogen_C"/>
    <property type="match status" value="1"/>
</dbReference>
<feature type="domain" description="Fibrinogen C-terminal" evidence="7">
    <location>
        <begin position="107"/>
        <end position="345"/>
    </location>
</feature>
<feature type="compositionally biased region" description="Basic residues" evidence="5">
    <location>
        <begin position="27"/>
        <end position="38"/>
    </location>
</feature>
<dbReference type="GO" id="GO:0030674">
    <property type="term" value="F:protein-macromolecule adaptor activity"/>
    <property type="evidence" value="ECO:0007669"/>
    <property type="project" value="TreeGrafter"/>
</dbReference>
<comment type="subcellular location">
    <subcellularLocation>
        <location evidence="1">Secreted</location>
    </subcellularLocation>
</comment>
<dbReference type="PROSITE" id="PS00514">
    <property type="entry name" value="FIBRINOGEN_C_1"/>
    <property type="match status" value="1"/>
</dbReference>
<dbReference type="GO" id="GO:0042730">
    <property type="term" value="P:fibrinolysis"/>
    <property type="evidence" value="ECO:0007669"/>
    <property type="project" value="TreeGrafter"/>
</dbReference>
<evidence type="ECO:0000256" key="4">
    <source>
        <dbReference type="ARBA" id="ARBA00023180"/>
    </source>
</evidence>
<dbReference type="RefSeq" id="XP_032823192.1">
    <property type="nucleotide sequence ID" value="XM_032967301.1"/>
</dbReference>
<keyword evidence="4" id="KW-0325">Glycoprotein</keyword>
<evidence type="ECO:0000256" key="2">
    <source>
        <dbReference type="ARBA" id="ARBA00022525"/>
    </source>
</evidence>
<evidence type="ECO:0000256" key="5">
    <source>
        <dbReference type="SAM" id="MobiDB-lite"/>
    </source>
</evidence>
<keyword evidence="8" id="KW-1185">Reference proteome</keyword>
<feature type="region of interest" description="Disordered" evidence="5">
    <location>
        <begin position="24"/>
        <end position="54"/>
    </location>
</feature>
<feature type="chain" id="PRO_5042466992" evidence="6">
    <location>
        <begin position="21"/>
        <end position="346"/>
    </location>
</feature>
<dbReference type="Gene3D" id="3.90.215.10">
    <property type="entry name" value="Gamma Fibrinogen, chain A, domain 1"/>
    <property type="match status" value="1"/>
</dbReference>
<dbReference type="PROSITE" id="PS51406">
    <property type="entry name" value="FIBRINOGEN_C_2"/>
    <property type="match status" value="1"/>
</dbReference>
<evidence type="ECO:0000256" key="1">
    <source>
        <dbReference type="ARBA" id="ARBA00004613"/>
    </source>
</evidence>
<feature type="signal peptide" evidence="6">
    <location>
        <begin position="1"/>
        <end position="20"/>
    </location>
</feature>
<evidence type="ECO:0000256" key="3">
    <source>
        <dbReference type="ARBA" id="ARBA00023157"/>
    </source>
</evidence>
<dbReference type="AlphaFoldDB" id="A0AAJ7X6U0"/>
<dbReference type="GO" id="GO:0034116">
    <property type="term" value="P:positive regulation of heterotypic cell-cell adhesion"/>
    <property type="evidence" value="ECO:0007669"/>
    <property type="project" value="TreeGrafter"/>
</dbReference>
<keyword evidence="2" id="KW-0964">Secreted</keyword>
<dbReference type="InterPro" id="IPR037579">
    <property type="entry name" value="FIB_ANG-like"/>
</dbReference>
<dbReference type="GO" id="GO:0005577">
    <property type="term" value="C:fibrinogen complex"/>
    <property type="evidence" value="ECO:0007669"/>
    <property type="project" value="TreeGrafter"/>
</dbReference>
<evidence type="ECO:0000313" key="9">
    <source>
        <dbReference type="RefSeq" id="XP_032823192.1"/>
    </source>
</evidence>
<dbReference type="GO" id="GO:0070527">
    <property type="term" value="P:platelet aggregation"/>
    <property type="evidence" value="ECO:0007669"/>
    <property type="project" value="TreeGrafter"/>
</dbReference>
<dbReference type="PANTHER" id="PTHR47221">
    <property type="entry name" value="FIBRINOGEN ALPHA CHAIN"/>
    <property type="match status" value="1"/>
</dbReference>
<dbReference type="GO" id="GO:0005201">
    <property type="term" value="F:extracellular matrix structural constituent"/>
    <property type="evidence" value="ECO:0007669"/>
    <property type="project" value="TreeGrafter"/>
</dbReference>
<dbReference type="SUPFAM" id="SSF56496">
    <property type="entry name" value="Fibrinogen C-terminal domain-like"/>
    <property type="match status" value="1"/>
</dbReference>
<dbReference type="InterPro" id="IPR014716">
    <property type="entry name" value="Fibrinogen_a/b/g_C_1"/>
</dbReference>
<dbReference type="CDD" id="cd00087">
    <property type="entry name" value="FReD"/>
    <property type="match status" value="1"/>
</dbReference>
<feature type="region of interest" description="Disordered" evidence="5">
    <location>
        <begin position="244"/>
        <end position="265"/>
    </location>
</feature>
<proteinExistence type="predicted"/>
<dbReference type="InterPro" id="IPR036056">
    <property type="entry name" value="Fibrinogen-like_C"/>
</dbReference>
<dbReference type="GO" id="GO:0072377">
    <property type="term" value="P:blood coagulation, common pathway"/>
    <property type="evidence" value="ECO:0007669"/>
    <property type="project" value="TreeGrafter"/>
</dbReference>
<dbReference type="SMART" id="SM00186">
    <property type="entry name" value="FBG"/>
    <property type="match status" value="1"/>
</dbReference>
<accession>A0AAJ7X6U0</accession>
<dbReference type="InterPro" id="IPR020837">
    <property type="entry name" value="Fibrinogen_CS"/>
</dbReference>
<gene>
    <name evidence="9" type="primary">LOC116949699</name>
</gene>
<sequence>MARPATLTILLLLLVPLACARREKGKGGHHQHHHHHHHRTEDAHRGIDGGPTGLEKRLEQHENHFQGLECSYNHLEKYVVAVSDYMRNKFGQGAPQYIPLEKGSICHEDATVVQDCSKVREMNASVKSGVYRIRPQGAQSTFEVYCSFEADGAWTVFQHRFDGSVPFGRKWSDYKNGFGSLKGEHWLGLEKVYALTHQEGISYTLRIEVEDFEGEKRNANYATFSVDGEDDGYALHVGSYSGDAGDSFKGDREGEDQNGQKFSTMDRDGDACNPCIFGDIAVDSCSEDNGQTGWWYSNCGAANLNGDWHPKGSHIGWASMVRWRMFRKVAPYSFKSSVMKIKPLIK</sequence>
<dbReference type="PANTHER" id="PTHR47221:SF5">
    <property type="entry name" value="FIBRINOGEN C-TERMINAL DOMAIN-CONTAINING PROTEIN"/>
    <property type="match status" value="1"/>
</dbReference>
<dbReference type="InterPro" id="IPR002181">
    <property type="entry name" value="Fibrinogen_a/b/g_C_dom"/>
</dbReference>
<evidence type="ECO:0000313" key="8">
    <source>
        <dbReference type="Proteomes" id="UP001318040"/>
    </source>
</evidence>
<protein>
    <submittedName>
        <fullName evidence="9">Fibrinogen-like protein 1</fullName>
    </submittedName>
</protein>
<dbReference type="Proteomes" id="UP001318040">
    <property type="component" value="Chromosome 37"/>
</dbReference>
<dbReference type="GeneID" id="116949699"/>
<evidence type="ECO:0000259" key="7">
    <source>
        <dbReference type="PROSITE" id="PS51406"/>
    </source>
</evidence>
<keyword evidence="6" id="KW-0732">Signal</keyword>
<keyword evidence="3" id="KW-1015">Disulfide bond</keyword>